<sequence length="50" mass="5940">MFLTEAHDDVWRSGTYLWLGDRGEVRTEQFRKPRPGSPFLGEDSPWRFDP</sequence>
<dbReference type="RefSeq" id="WP_206432903.1">
    <property type="nucleotide sequence ID" value="NZ_UHID01000008.1"/>
</dbReference>
<dbReference type="AlphaFoldDB" id="A0A380PAD6"/>
<protein>
    <submittedName>
        <fullName evidence="2">Uncharacterized protein</fullName>
    </submittedName>
</protein>
<dbReference type="Proteomes" id="UP000254150">
    <property type="component" value="Unassembled WGS sequence"/>
</dbReference>
<organism evidence="2 3">
    <name type="scientific">Streptomyces griseus</name>
    <dbReference type="NCBI Taxonomy" id="1911"/>
    <lineage>
        <taxon>Bacteria</taxon>
        <taxon>Bacillati</taxon>
        <taxon>Actinomycetota</taxon>
        <taxon>Actinomycetes</taxon>
        <taxon>Kitasatosporales</taxon>
        <taxon>Streptomycetaceae</taxon>
        <taxon>Streptomyces</taxon>
    </lineage>
</organism>
<evidence type="ECO:0000313" key="2">
    <source>
        <dbReference type="EMBL" id="SUP61824.1"/>
    </source>
</evidence>
<accession>A0A380PAD6</accession>
<evidence type="ECO:0000313" key="3">
    <source>
        <dbReference type="Proteomes" id="UP000254150"/>
    </source>
</evidence>
<gene>
    <name evidence="2" type="ORF">NCTC7807_04982</name>
</gene>
<name>A0A380PAD6_STRGR</name>
<evidence type="ECO:0000256" key="1">
    <source>
        <dbReference type="SAM" id="MobiDB-lite"/>
    </source>
</evidence>
<reference evidence="2 3" key="1">
    <citation type="submission" date="2018-06" db="EMBL/GenBank/DDBJ databases">
        <authorList>
            <consortium name="Pathogen Informatics"/>
            <person name="Doyle S."/>
        </authorList>
    </citation>
    <scope>NUCLEOTIDE SEQUENCE [LARGE SCALE GENOMIC DNA]</scope>
    <source>
        <strain evidence="2 3">NCTC7807</strain>
    </source>
</reference>
<feature type="region of interest" description="Disordered" evidence="1">
    <location>
        <begin position="27"/>
        <end position="50"/>
    </location>
</feature>
<proteinExistence type="predicted"/>
<dbReference type="EMBL" id="UHID01000008">
    <property type="protein sequence ID" value="SUP61824.1"/>
    <property type="molecule type" value="Genomic_DNA"/>
</dbReference>